<evidence type="ECO:0000256" key="4">
    <source>
        <dbReference type="ARBA" id="ARBA00022729"/>
    </source>
</evidence>
<feature type="chain" id="PRO_5047285713" evidence="8">
    <location>
        <begin position="21"/>
        <end position="361"/>
    </location>
</feature>
<dbReference type="EMBL" id="BTCL01000003">
    <property type="protein sequence ID" value="GMK43962.1"/>
    <property type="molecule type" value="Genomic_DNA"/>
</dbReference>
<dbReference type="PROSITE" id="PS51257">
    <property type="entry name" value="PROKAR_LIPOPROTEIN"/>
    <property type="match status" value="1"/>
</dbReference>
<proteinExistence type="inferred from homology"/>
<dbReference type="InterPro" id="IPR057336">
    <property type="entry name" value="GerAC_N"/>
</dbReference>
<dbReference type="PANTHER" id="PTHR35789">
    <property type="entry name" value="SPORE GERMINATION PROTEIN B3"/>
    <property type="match status" value="1"/>
</dbReference>
<dbReference type="RefSeq" id="WP_317979075.1">
    <property type="nucleotide sequence ID" value="NZ_BTCL01000003.1"/>
</dbReference>
<evidence type="ECO:0000256" key="7">
    <source>
        <dbReference type="ARBA" id="ARBA00023288"/>
    </source>
</evidence>
<dbReference type="InterPro" id="IPR038501">
    <property type="entry name" value="Spore_GerAC_C_sf"/>
</dbReference>
<evidence type="ECO:0000256" key="3">
    <source>
        <dbReference type="ARBA" id="ARBA00022544"/>
    </source>
</evidence>
<protein>
    <submittedName>
        <fullName evidence="11">Germination protein XA</fullName>
    </submittedName>
</protein>
<keyword evidence="4 8" id="KW-0732">Signal</keyword>
<dbReference type="NCBIfam" id="TIGR02887">
    <property type="entry name" value="spore_ger_x_C"/>
    <property type="match status" value="1"/>
</dbReference>
<organism evidence="11 12">
    <name type="scientific">Paenibacillus glycanilyticus</name>
    <dbReference type="NCBI Taxonomy" id="126569"/>
    <lineage>
        <taxon>Bacteria</taxon>
        <taxon>Bacillati</taxon>
        <taxon>Bacillota</taxon>
        <taxon>Bacilli</taxon>
        <taxon>Bacillales</taxon>
        <taxon>Paenibacillaceae</taxon>
        <taxon>Paenibacillus</taxon>
    </lineage>
</organism>
<accession>A0ABQ6NFX7</accession>
<dbReference type="Gene3D" id="3.30.300.210">
    <property type="entry name" value="Nutrient germinant receptor protein C, domain 3"/>
    <property type="match status" value="1"/>
</dbReference>
<comment type="subcellular location">
    <subcellularLocation>
        <location evidence="1">Membrane</location>
        <topology evidence="1">Lipid-anchor</topology>
    </subcellularLocation>
</comment>
<evidence type="ECO:0000256" key="8">
    <source>
        <dbReference type="SAM" id="SignalP"/>
    </source>
</evidence>
<evidence type="ECO:0000313" key="11">
    <source>
        <dbReference type="EMBL" id="GMK43962.1"/>
    </source>
</evidence>
<dbReference type="Pfam" id="PF25198">
    <property type="entry name" value="Spore_GerAC_N"/>
    <property type="match status" value="1"/>
</dbReference>
<comment type="similarity">
    <text evidence="2">Belongs to the GerABKC lipoprotein family.</text>
</comment>
<dbReference type="InterPro" id="IPR046953">
    <property type="entry name" value="Spore_GerAC-like_C"/>
</dbReference>
<feature type="signal peptide" evidence="8">
    <location>
        <begin position="1"/>
        <end position="20"/>
    </location>
</feature>
<dbReference type="PANTHER" id="PTHR35789:SF1">
    <property type="entry name" value="SPORE GERMINATION PROTEIN B3"/>
    <property type="match status" value="1"/>
</dbReference>
<evidence type="ECO:0000256" key="2">
    <source>
        <dbReference type="ARBA" id="ARBA00007886"/>
    </source>
</evidence>
<evidence type="ECO:0000256" key="6">
    <source>
        <dbReference type="ARBA" id="ARBA00023139"/>
    </source>
</evidence>
<feature type="domain" description="Spore germination protein N-terminal" evidence="10">
    <location>
        <begin position="21"/>
        <end position="184"/>
    </location>
</feature>
<evidence type="ECO:0000256" key="5">
    <source>
        <dbReference type="ARBA" id="ARBA00023136"/>
    </source>
</evidence>
<gene>
    <name evidence="11" type="ORF">PghCCS26_10890</name>
</gene>
<sequence length="361" mass="40762">MPRIKAFLMLILSSLLTACGDTNIVNSIKFVQTIGYDAVENGVTSSAIIANYEEQGKSKLEFYVTESKSIYDSMPKLNMKLDFPIEYGQLRMALFGERFARKGIKTAIESLIRDPKISSRAHLGVADTEALKMLNIAENRNDPYFMSDMIEQNIRYGNLPRINLHLTFFDFYGSGRDFFLPHFTVERDEIKLDGIALFKEDKFKTKIGIKDSFLMKLLMEDSSNGSIMIPVKGSDHAGDEYFLMNSIHSKTTYKVVRTGSPASIDIRVKLDAQVKDVPQWIDLTSADQLALLEKCIETYCQNESRKFIALLQSNDVDPLGLGDLIRSRSKEWSPQEFQKHYKELSATVSVTARIIRTGAGG</sequence>
<evidence type="ECO:0000259" key="9">
    <source>
        <dbReference type="Pfam" id="PF05504"/>
    </source>
</evidence>
<keyword evidence="6" id="KW-0564">Palmitate</keyword>
<dbReference type="Proteomes" id="UP001285921">
    <property type="component" value="Unassembled WGS sequence"/>
</dbReference>
<evidence type="ECO:0000313" key="12">
    <source>
        <dbReference type="Proteomes" id="UP001285921"/>
    </source>
</evidence>
<comment type="caution">
    <text evidence="11">The sequence shown here is derived from an EMBL/GenBank/DDBJ whole genome shotgun (WGS) entry which is preliminary data.</text>
</comment>
<name>A0ABQ6NFX7_9BACL</name>
<feature type="domain" description="Spore germination GerAC-like C-terminal" evidence="9">
    <location>
        <begin position="193"/>
        <end position="358"/>
    </location>
</feature>
<evidence type="ECO:0000256" key="1">
    <source>
        <dbReference type="ARBA" id="ARBA00004635"/>
    </source>
</evidence>
<reference evidence="11 12" key="1">
    <citation type="submission" date="2023-05" db="EMBL/GenBank/DDBJ databases">
        <title>Draft genome of Paenibacillus sp. CCS26.</title>
        <authorList>
            <person name="Akita H."/>
            <person name="Shinto Y."/>
            <person name="Kimura Z."/>
        </authorList>
    </citation>
    <scope>NUCLEOTIDE SEQUENCE [LARGE SCALE GENOMIC DNA]</scope>
    <source>
        <strain evidence="11 12">CCS26</strain>
    </source>
</reference>
<dbReference type="InterPro" id="IPR008844">
    <property type="entry name" value="Spore_GerAC-like"/>
</dbReference>
<dbReference type="Pfam" id="PF05504">
    <property type="entry name" value="Spore_GerAC"/>
    <property type="match status" value="1"/>
</dbReference>
<keyword evidence="12" id="KW-1185">Reference proteome</keyword>
<evidence type="ECO:0000259" key="10">
    <source>
        <dbReference type="Pfam" id="PF25198"/>
    </source>
</evidence>
<keyword evidence="3" id="KW-0309">Germination</keyword>
<keyword evidence="7" id="KW-0449">Lipoprotein</keyword>
<keyword evidence="5" id="KW-0472">Membrane</keyword>